<evidence type="ECO:0000256" key="7">
    <source>
        <dbReference type="ARBA" id="ARBA00022816"/>
    </source>
</evidence>
<dbReference type="EMBL" id="MLFT02000012">
    <property type="protein sequence ID" value="PHT32191.1"/>
    <property type="molecule type" value="Genomic_DNA"/>
</dbReference>
<evidence type="ECO:0000256" key="6">
    <source>
        <dbReference type="ARBA" id="ARBA00022664"/>
    </source>
</evidence>
<dbReference type="Pfam" id="PF09405">
    <property type="entry name" value="Btz"/>
    <property type="match status" value="1"/>
</dbReference>
<dbReference type="InterPro" id="IPR044796">
    <property type="entry name" value="MLN51_plant"/>
</dbReference>
<dbReference type="InterPro" id="IPR018545">
    <property type="entry name" value="Btz_dom"/>
</dbReference>
<evidence type="ECO:0000259" key="14">
    <source>
        <dbReference type="Pfam" id="PF09405"/>
    </source>
</evidence>
<evidence type="ECO:0000256" key="10">
    <source>
        <dbReference type="ARBA" id="ARBA00023161"/>
    </source>
</evidence>
<gene>
    <name evidence="15" type="ORF">CQW23_28528</name>
</gene>
<keyword evidence="7" id="KW-0509">mRNA transport</keyword>
<dbReference type="STRING" id="33114.A0A2G2VGS5"/>
<keyword evidence="6" id="KW-0507">mRNA processing</keyword>
<evidence type="ECO:0000256" key="1">
    <source>
        <dbReference type="ARBA" id="ARBA00004123"/>
    </source>
</evidence>
<keyword evidence="8" id="KW-0810">Translation regulation</keyword>
<evidence type="ECO:0000256" key="8">
    <source>
        <dbReference type="ARBA" id="ARBA00022845"/>
    </source>
</evidence>
<dbReference type="Proteomes" id="UP000224567">
    <property type="component" value="Unassembled WGS sequence"/>
</dbReference>
<proteinExistence type="inferred from homology"/>
<feature type="domain" description="Btz" evidence="14">
    <location>
        <begin position="59"/>
        <end position="133"/>
    </location>
</feature>
<dbReference type="GO" id="GO:0008380">
    <property type="term" value="P:RNA splicing"/>
    <property type="evidence" value="ECO:0007669"/>
    <property type="project" value="UniProtKB-KW"/>
</dbReference>
<dbReference type="GO" id="GO:0000184">
    <property type="term" value="P:nuclear-transcribed mRNA catabolic process, nonsense-mediated decay"/>
    <property type="evidence" value="ECO:0007669"/>
    <property type="project" value="UniProtKB-KW"/>
</dbReference>
<feature type="compositionally biased region" description="Acidic residues" evidence="13">
    <location>
        <begin position="8"/>
        <end position="17"/>
    </location>
</feature>
<evidence type="ECO:0000256" key="12">
    <source>
        <dbReference type="ARBA" id="ARBA00023242"/>
    </source>
</evidence>
<evidence type="ECO:0000313" key="15">
    <source>
        <dbReference type="EMBL" id="PHT32191.1"/>
    </source>
</evidence>
<dbReference type="PANTHER" id="PTHR46837:SF8">
    <property type="entry name" value="BTZ DOMAIN-CONTAINING PROTEIN"/>
    <property type="match status" value="1"/>
</dbReference>
<feature type="region of interest" description="Disordered" evidence="13">
    <location>
        <begin position="75"/>
        <end position="168"/>
    </location>
</feature>
<accession>A0A2G2VGS5</accession>
<keyword evidence="16" id="KW-1185">Reference proteome</keyword>
<feature type="compositionally biased region" description="Basic and acidic residues" evidence="13">
    <location>
        <begin position="18"/>
        <end position="29"/>
    </location>
</feature>
<evidence type="ECO:0000256" key="3">
    <source>
        <dbReference type="ARBA" id="ARBA00009548"/>
    </source>
</evidence>
<dbReference type="GO" id="GO:0005737">
    <property type="term" value="C:cytoplasm"/>
    <property type="evidence" value="ECO:0007669"/>
    <property type="project" value="UniProtKB-SubCell"/>
</dbReference>
<feature type="region of interest" description="Disordered" evidence="13">
    <location>
        <begin position="220"/>
        <end position="266"/>
    </location>
</feature>
<evidence type="ECO:0000256" key="5">
    <source>
        <dbReference type="ARBA" id="ARBA00022490"/>
    </source>
</evidence>
<evidence type="ECO:0000256" key="2">
    <source>
        <dbReference type="ARBA" id="ARBA00004496"/>
    </source>
</evidence>
<dbReference type="GO" id="GO:0006397">
    <property type="term" value="P:mRNA processing"/>
    <property type="evidence" value="ECO:0007669"/>
    <property type="project" value="UniProtKB-KW"/>
</dbReference>
<keyword evidence="11" id="KW-0508">mRNA splicing</keyword>
<dbReference type="GO" id="GO:0035145">
    <property type="term" value="C:exon-exon junction complex"/>
    <property type="evidence" value="ECO:0007669"/>
    <property type="project" value="InterPro"/>
</dbReference>
<organism evidence="15 16">
    <name type="scientific">Capsicum baccatum</name>
    <name type="common">Peruvian pepper</name>
    <dbReference type="NCBI Taxonomy" id="33114"/>
    <lineage>
        <taxon>Eukaryota</taxon>
        <taxon>Viridiplantae</taxon>
        <taxon>Streptophyta</taxon>
        <taxon>Embryophyta</taxon>
        <taxon>Tracheophyta</taxon>
        <taxon>Spermatophyta</taxon>
        <taxon>Magnoliopsida</taxon>
        <taxon>eudicotyledons</taxon>
        <taxon>Gunneridae</taxon>
        <taxon>Pentapetalae</taxon>
        <taxon>asterids</taxon>
        <taxon>lamiids</taxon>
        <taxon>Solanales</taxon>
        <taxon>Solanaceae</taxon>
        <taxon>Solanoideae</taxon>
        <taxon>Capsiceae</taxon>
        <taxon>Capsicum</taxon>
    </lineage>
</organism>
<dbReference type="OrthoDB" id="660348at2759"/>
<evidence type="ECO:0000256" key="13">
    <source>
        <dbReference type="SAM" id="MobiDB-lite"/>
    </source>
</evidence>
<evidence type="ECO:0000256" key="11">
    <source>
        <dbReference type="ARBA" id="ARBA00023187"/>
    </source>
</evidence>
<evidence type="ECO:0000256" key="4">
    <source>
        <dbReference type="ARBA" id="ARBA00022448"/>
    </source>
</evidence>
<name>A0A2G2VGS5_CAPBA</name>
<keyword evidence="9" id="KW-0694">RNA-binding</keyword>
<keyword evidence="12" id="KW-0539">Nucleus</keyword>
<dbReference type="PANTHER" id="PTHR46837">
    <property type="entry name" value="PROTEIN MLN51 HOMOLOG"/>
    <property type="match status" value="1"/>
</dbReference>
<comment type="similarity">
    <text evidence="3">Belongs to the CASC3 family.</text>
</comment>
<keyword evidence="4" id="KW-0813">Transport</keyword>
<sequence length="371" mass="39875">MKRREASDYEDESEEEKCESTEKPSRSIDESDYESEGQGAPAVYEEEEYDEEYVEAEEEEELYGEVGAVVEEVVEQGNEEEKKETEPCAVPKTGAFYMHDDRFGDNDRRTSGGRYRGHGRMRGVDSGASQGSRLKAYINGNDQTKDNSQNIQNNPSKAISGRGPRRGKCKLRQVDSVQPSLLGGSTASAQSTALILKDSNDSFGINKLNIDVSIPAVAGKPSSSLQLPPGTASSIKSTNSQTLRGQGRGFNASLDRNYQSPVPNNQVNSVSLPTQLYLAQRYSVQSQGQPFLQVTGQQLVQQPGTGSQVSSPHKTAQAMNTCDPGELEFSSECNKLTSSLVAKGKGSLQGPGRGYGAHIAGASGDMGSGHS</sequence>
<reference evidence="15 16" key="1">
    <citation type="journal article" date="2017" name="Genome Biol.">
        <title>New reference genome sequences of hot pepper reveal the massive evolution of plant disease-resistance genes by retroduplication.</title>
        <authorList>
            <person name="Kim S."/>
            <person name="Park J."/>
            <person name="Yeom S.I."/>
            <person name="Kim Y.M."/>
            <person name="Seo E."/>
            <person name="Kim K.T."/>
            <person name="Kim M.S."/>
            <person name="Lee J.M."/>
            <person name="Cheong K."/>
            <person name="Shin H.S."/>
            <person name="Kim S.B."/>
            <person name="Han K."/>
            <person name="Lee J."/>
            <person name="Park M."/>
            <person name="Lee H.A."/>
            <person name="Lee H.Y."/>
            <person name="Lee Y."/>
            <person name="Oh S."/>
            <person name="Lee J.H."/>
            <person name="Choi E."/>
            <person name="Choi E."/>
            <person name="Lee S.E."/>
            <person name="Jeon J."/>
            <person name="Kim H."/>
            <person name="Choi G."/>
            <person name="Song H."/>
            <person name="Lee J."/>
            <person name="Lee S.C."/>
            <person name="Kwon J.K."/>
            <person name="Lee H.Y."/>
            <person name="Koo N."/>
            <person name="Hong Y."/>
            <person name="Kim R.W."/>
            <person name="Kang W.H."/>
            <person name="Huh J.H."/>
            <person name="Kang B.C."/>
            <person name="Yang T.J."/>
            <person name="Lee Y.H."/>
            <person name="Bennetzen J.L."/>
            <person name="Choi D."/>
        </authorList>
    </citation>
    <scope>NUCLEOTIDE SEQUENCE [LARGE SCALE GENOMIC DNA]</scope>
    <source>
        <strain evidence="16">cv. PBC81</strain>
    </source>
</reference>
<feature type="compositionally biased region" description="Polar residues" evidence="13">
    <location>
        <begin position="221"/>
        <end position="244"/>
    </location>
</feature>
<dbReference type="AlphaFoldDB" id="A0A2G2VGS5"/>
<dbReference type="GO" id="GO:0006417">
    <property type="term" value="P:regulation of translation"/>
    <property type="evidence" value="ECO:0007669"/>
    <property type="project" value="UniProtKB-KW"/>
</dbReference>
<evidence type="ECO:0000313" key="16">
    <source>
        <dbReference type="Proteomes" id="UP000224567"/>
    </source>
</evidence>
<dbReference type="GO" id="GO:0051028">
    <property type="term" value="P:mRNA transport"/>
    <property type="evidence" value="ECO:0007669"/>
    <property type="project" value="UniProtKB-KW"/>
</dbReference>
<keyword evidence="10" id="KW-0866">Nonsense-mediated mRNA decay</keyword>
<protein>
    <recommendedName>
        <fullName evidence="14">Btz domain-containing protein</fullName>
    </recommendedName>
</protein>
<keyword evidence="5" id="KW-0963">Cytoplasm</keyword>
<feature type="region of interest" description="Disordered" evidence="13">
    <location>
        <begin position="1"/>
        <end position="49"/>
    </location>
</feature>
<feature type="compositionally biased region" description="Basic and acidic residues" evidence="13">
    <location>
        <begin position="98"/>
        <end position="110"/>
    </location>
</feature>
<feature type="compositionally biased region" description="Polar residues" evidence="13">
    <location>
        <begin position="140"/>
        <end position="157"/>
    </location>
</feature>
<comment type="caution">
    <text evidence="15">The sequence shown here is derived from an EMBL/GenBank/DDBJ whole genome shotgun (WGS) entry which is preliminary data.</text>
</comment>
<dbReference type="GO" id="GO:0003729">
    <property type="term" value="F:mRNA binding"/>
    <property type="evidence" value="ECO:0007669"/>
    <property type="project" value="InterPro"/>
</dbReference>
<reference evidence="16" key="2">
    <citation type="journal article" date="2017" name="J. Anim. Genet.">
        <title>Multiple reference genome sequences of hot pepper reveal the massive evolution of plant disease resistance genes by retroduplication.</title>
        <authorList>
            <person name="Kim S."/>
            <person name="Park J."/>
            <person name="Yeom S.-I."/>
            <person name="Kim Y.-M."/>
            <person name="Seo E."/>
            <person name="Kim K.-T."/>
            <person name="Kim M.-S."/>
            <person name="Lee J.M."/>
            <person name="Cheong K."/>
            <person name="Shin H.-S."/>
            <person name="Kim S.-B."/>
            <person name="Han K."/>
            <person name="Lee J."/>
            <person name="Park M."/>
            <person name="Lee H.-A."/>
            <person name="Lee H.-Y."/>
            <person name="Lee Y."/>
            <person name="Oh S."/>
            <person name="Lee J.H."/>
            <person name="Choi E."/>
            <person name="Choi E."/>
            <person name="Lee S.E."/>
            <person name="Jeon J."/>
            <person name="Kim H."/>
            <person name="Choi G."/>
            <person name="Song H."/>
            <person name="Lee J."/>
            <person name="Lee S.-C."/>
            <person name="Kwon J.-K."/>
            <person name="Lee H.-Y."/>
            <person name="Koo N."/>
            <person name="Hong Y."/>
            <person name="Kim R.W."/>
            <person name="Kang W.-H."/>
            <person name="Huh J.H."/>
            <person name="Kang B.-C."/>
            <person name="Yang T.-J."/>
            <person name="Lee Y.-H."/>
            <person name="Bennetzen J.L."/>
            <person name="Choi D."/>
        </authorList>
    </citation>
    <scope>NUCLEOTIDE SEQUENCE [LARGE SCALE GENOMIC DNA]</scope>
    <source>
        <strain evidence="16">cv. PBC81</strain>
    </source>
</reference>
<feature type="compositionally biased region" description="Polar residues" evidence="13">
    <location>
        <begin position="254"/>
        <end position="266"/>
    </location>
</feature>
<comment type="subcellular location">
    <subcellularLocation>
        <location evidence="2">Cytoplasm</location>
    </subcellularLocation>
    <subcellularLocation>
        <location evidence="1">Nucleus</location>
    </subcellularLocation>
</comment>
<evidence type="ECO:0000256" key="9">
    <source>
        <dbReference type="ARBA" id="ARBA00022884"/>
    </source>
</evidence>